<name>W3WU68_PESFW</name>
<dbReference type="Proteomes" id="UP000030651">
    <property type="component" value="Unassembled WGS sequence"/>
</dbReference>
<dbReference type="KEGG" id="pfy:PFICI_11269"/>
<evidence type="ECO:0000313" key="2">
    <source>
        <dbReference type="EMBL" id="ETS77395.1"/>
    </source>
</evidence>
<keyword evidence="1" id="KW-0732">Signal</keyword>
<dbReference type="RefSeq" id="XP_007838041.1">
    <property type="nucleotide sequence ID" value="XM_007839850.1"/>
</dbReference>
<keyword evidence="3" id="KW-1185">Reference proteome</keyword>
<protein>
    <submittedName>
        <fullName evidence="2">Uncharacterized protein</fullName>
    </submittedName>
</protein>
<proteinExistence type="predicted"/>
<dbReference type="HOGENOM" id="CLU_1390675_0_0_1"/>
<organism evidence="2 3">
    <name type="scientific">Pestalotiopsis fici (strain W106-1 / CGMCC3.15140)</name>
    <dbReference type="NCBI Taxonomy" id="1229662"/>
    <lineage>
        <taxon>Eukaryota</taxon>
        <taxon>Fungi</taxon>
        <taxon>Dikarya</taxon>
        <taxon>Ascomycota</taxon>
        <taxon>Pezizomycotina</taxon>
        <taxon>Sordariomycetes</taxon>
        <taxon>Xylariomycetidae</taxon>
        <taxon>Amphisphaeriales</taxon>
        <taxon>Sporocadaceae</taxon>
        <taxon>Pestalotiopsis</taxon>
    </lineage>
</organism>
<dbReference type="InParanoid" id="W3WU68"/>
<feature type="chain" id="PRO_5004833967" evidence="1">
    <location>
        <begin position="19"/>
        <end position="196"/>
    </location>
</feature>
<reference evidence="3" key="1">
    <citation type="journal article" date="2015" name="BMC Genomics">
        <title>Genomic and transcriptomic analysis of the endophytic fungus Pestalotiopsis fici reveals its lifestyle and high potential for synthesis of natural products.</title>
        <authorList>
            <person name="Wang X."/>
            <person name="Zhang X."/>
            <person name="Liu L."/>
            <person name="Xiang M."/>
            <person name="Wang W."/>
            <person name="Sun X."/>
            <person name="Che Y."/>
            <person name="Guo L."/>
            <person name="Liu G."/>
            <person name="Guo L."/>
            <person name="Wang C."/>
            <person name="Yin W.B."/>
            <person name="Stadler M."/>
            <person name="Zhang X."/>
            <person name="Liu X."/>
        </authorList>
    </citation>
    <scope>NUCLEOTIDE SEQUENCE [LARGE SCALE GENOMIC DNA]</scope>
    <source>
        <strain evidence="3">W106-1 / CGMCC3.15140</strain>
    </source>
</reference>
<feature type="signal peptide" evidence="1">
    <location>
        <begin position="1"/>
        <end position="18"/>
    </location>
</feature>
<evidence type="ECO:0000256" key="1">
    <source>
        <dbReference type="SAM" id="SignalP"/>
    </source>
</evidence>
<evidence type="ECO:0000313" key="3">
    <source>
        <dbReference type="Proteomes" id="UP000030651"/>
    </source>
</evidence>
<sequence>MKFAYSLLTALALAAANAYTPPADLEDGVYLVDTSSPGDSAKTRRNLEERLVRIGDIIQADPAAGTSENNVKRDVFTNHERGHSCHDANTMMLTDYSNAMASFKAQCEQKKVPARKKNGLICSGKQGILYAKAGSSIVYHCNVGCSKQNCGGGHIQPFEEWADKTCGRLKGGFFYSDWDFTMGRDEWGSSFCNQVI</sequence>
<dbReference type="STRING" id="1229662.W3WU68"/>
<dbReference type="OrthoDB" id="4752514at2759"/>
<dbReference type="AlphaFoldDB" id="W3WU68"/>
<gene>
    <name evidence="2" type="ORF">PFICI_11269</name>
</gene>
<accession>W3WU68</accession>
<dbReference type="GeneID" id="19276282"/>
<dbReference type="EMBL" id="KI912116">
    <property type="protein sequence ID" value="ETS77395.1"/>
    <property type="molecule type" value="Genomic_DNA"/>
</dbReference>